<protein>
    <submittedName>
        <fullName evidence="2">Uncharacterized protein</fullName>
    </submittedName>
</protein>
<dbReference type="EMBL" id="HE613254">
    <property type="protein sequence ID" value="CCE66545.1"/>
    <property type="molecule type" value="Genomic_DNA"/>
</dbReference>
<dbReference type="HOGENOM" id="CLU_2407811_0_0_14"/>
<evidence type="ECO:0000313" key="2">
    <source>
        <dbReference type="EMBL" id="CCE66545.1"/>
    </source>
</evidence>
<organism evidence="2">
    <name type="scientific">Candidatus Mycoplasma haematominutum 'Birmingham 1'</name>
    <dbReference type="NCBI Taxonomy" id="1116213"/>
    <lineage>
        <taxon>Bacteria</taxon>
        <taxon>Bacillati</taxon>
        <taxon>Mycoplasmatota</taxon>
        <taxon>Mollicutes</taxon>
        <taxon>Mycoplasmataceae</taxon>
        <taxon>Mycoplasma</taxon>
    </lineage>
</organism>
<keyword evidence="1" id="KW-0812">Transmembrane</keyword>
<gene>
    <name evidence="2" type="ORF">MHM_00270</name>
</gene>
<reference evidence="2" key="2">
    <citation type="submission" date="2011-11" db="EMBL/GenBank/DDBJ databases">
        <authorList>
            <person name="Barker E."/>
        </authorList>
    </citation>
    <scope>NUCLEOTIDE SEQUENCE</scope>
    <source>
        <strain evidence="2">Birmingham 1</strain>
    </source>
</reference>
<keyword evidence="1" id="KW-0472">Membrane</keyword>
<keyword evidence="1" id="KW-1133">Transmembrane helix</keyword>
<feature type="transmembrane region" description="Helical" evidence="1">
    <location>
        <begin position="28"/>
        <end position="47"/>
    </location>
</feature>
<dbReference type="KEGG" id="mhb:MHM_00270"/>
<proteinExistence type="predicted"/>
<name>G8C2J7_9MOLU</name>
<reference evidence="2" key="1">
    <citation type="submission" date="2011-11" db="EMBL/GenBank/DDBJ databases">
        <title>Complete genome sequence of Candidatus Mycoplasma haemominutum.</title>
        <authorList>
            <person name="Barker E.N."/>
            <person name="Darby A.C."/>
            <person name="Helps C.R."/>
            <person name="Peters I.R."/>
            <person name="Hughes M.A."/>
            <person name="Radford A.D."/>
            <person name="Novacco M."/>
            <person name="Boretti F."/>
            <person name="Hofmann-Lehmann R."/>
            <person name="Tasker S."/>
        </authorList>
    </citation>
    <scope>NUCLEOTIDE SEQUENCE</scope>
    <source>
        <strain evidence="2">Birmingham 1</strain>
    </source>
</reference>
<accession>G8C2J7</accession>
<evidence type="ECO:0000256" key="1">
    <source>
        <dbReference type="SAM" id="Phobius"/>
    </source>
</evidence>
<dbReference type="PATRIC" id="fig|1116213.3.peg.25"/>
<sequence length="92" mass="10886">MLSLIYQVHARVCYSFNFRDWHFGNPGFIFLLVMMIIAFPIAVLGSIKDHKGLAWAEFFYTMHPSRWGRLSSQAFRKVVFKPKKKVNLKNYQ</sequence>
<dbReference type="AlphaFoldDB" id="G8C2J7"/>